<organism evidence="2 3">
    <name type="scientific">candidate division TA06 bacterium DG_78</name>
    <dbReference type="NCBI Taxonomy" id="1703772"/>
    <lineage>
        <taxon>Bacteria</taxon>
        <taxon>Bacteria division TA06</taxon>
    </lineage>
</organism>
<feature type="domain" description="Secretion system C-terminal sorting" evidence="1">
    <location>
        <begin position="929"/>
        <end position="1011"/>
    </location>
</feature>
<dbReference type="InterPro" id="IPR026444">
    <property type="entry name" value="Secre_tail"/>
</dbReference>
<dbReference type="AlphaFoldDB" id="A0A0S7YG78"/>
<sequence length="1014" mass="111408">MEMKNAALLKSVILIAGIGGVFLSYPQNLCYAQTNDESCQSIVAPFNVGEIIEKVSHYPVREGATFIIKDRSYEAFFDEDGIILKPRETKGDAEDLVIPLIGKPELKDGKVVYQTEHGEVIFEGNNRGLRFEHNLNDTLHFNYSGNIAKLTFPSMSGKRDRSTRTGEFILDTNLVYVQAYYGQMYPSIAFDGTNYLVVWQDDRRITLFPYVDIFAARVSQSGTLLDSAGIAISTASHDQKQPSVIFGGTNYLVVWRDCRDYSTTTTDIYGARVSQLGILLDTMGIVISADSTEQTAPSVSFDGTNYLVVWQERLSGSDIYGARVDQAGVVLDTTGIVISSTPENQVNPSVDFDGSNFLVVWGTADIYGTRVSPSGIVLDTLGIVISAASNNQRNPCVTFDSKNYLVVWEDRRSGVSYDIYGARLDTSGVVLDTSGIAISVAPNHQYNPAAASVGMEYLVVWDDKRNGNYSDIYGARLDTSGVVLDTSGIAISTNPNYQEYASIASDGTNWLVVWHDYYCRGVATCGARVDQSGTVLEPTGLIFSCAANDQWSPAVAFDGTNYLVVWHDYRSDESFDIYGVRVDTSGTVLDPSCIAICTASNDQNDPSVVFDNTNFFVVWSDGRNGSDFDIYGAQVSQSGTVPNPSGISISNATGDQMTPAVAFDGTNYLVVWSDRRSGIYNIYAARVNQTGTVLDPSGIAISTVNQEQRYPAVAFDGTNYLVVWENKIFIVEFYDIYGARVDTSGTVLDPSGLLITPKGDEDWYPAVAFDGTNYLVVWAQSSLPARNIYGARVDTSGTLLDSTGIAISSDNFYQQCPALIFDGTEYVVVWEEWSVGIPSWSDIYGARVTPEGEVTDSFAVTTQFDNQSSPTLAHGPGDQVLITYASFTYDINGHPVNTSRIWGKYFPFIGITEDEEYKIKDTGLSLQTYPNPFNKKININYSAGYNANDTELKIYDVTGSLVRTLEIDRSVNSQINHISWDGADEYGEVLPAGVYIIRLTEDNFFTTKKIIKVY</sequence>
<dbReference type="Pfam" id="PF18962">
    <property type="entry name" value="Por_Secre_tail"/>
    <property type="match status" value="1"/>
</dbReference>
<evidence type="ECO:0000313" key="3">
    <source>
        <dbReference type="Proteomes" id="UP000051012"/>
    </source>
</evidence>
<proteinExistence type="predicted"/>
<dbReference type="EMBL" id="LJNI01000040">
    <property type="protein sequence ID" value="KPJ73161.1"/>
    <property type="molecule type" value="Genomic_DNA"/>
</dbReference>
<dbReference type="PATRIC" id="fig|1703772.3.peg.1398"/>
<protein>
    <recommendedName>
        <fullName evidence="1">Secretion system C-terminal sorting domain-containing protein</fullName>
    </recommendedName>
</protein>
<name>A0A0S7YG78_UNCT6</name>
<reference evidence="2 3" key="1">
    <citation type="journal article" date="2015" name="Microbiome">
        <title>Genomic resolution of linkages in carbon, nitrogen, and sulfur cycling among widespread estuary sediment bacteria.</title>
        <authorList>
            <person name="Baker B.J."/>
            <person name="Lazar C.S."/>
            <person name="Teske A.P."/>
            <person name="Dick G.J."/>
        </authorList>
    </citation>
    <scope>NUCLEOTIDE SEQUENCE [LARGE SCALE GENOMIC DNA]</scope>
    <source>
        <strain evidence="2">DG_78</strain>
    </source>
</reference>
<gene>
    <name evidence="2" type="ORF">AMJ52_04150</name>
</gene>
<evidence type="ECO:0000313" key="2">
    <source>
        <dbReference type="EMBL" id="KPJ73161.1"/>
    </source>
</evidence>
<dbReference type="NCBIfam" id="TIGR04183">
    <property type="entry name" value="Por_Secre_tail"/>
    <property type="match status" value="1"/>
</dbReference>
<evidence type="ECO:0000259" key="1">
    <source>
        <dbReference type="Pfam" id="PF18962"/>
    </source>
</evidence>
<dbReference type="Gene3D" id="2.60.40.4070">
    <property type="match status" value="1"/>
</dbReference>
<comment type="caution">
    <text evidence="2">The sequence shown here is derived from an EMBL/GenBank/DDBJ whole genome shotgun (WGS) entry which is preliminary data.</text>
</comment>
<dbReference type="Proteomes" id="UP000051012">
    <property type="component" value="Unassembled WGS sequence"/>
</dbReference>
<dbReference type="SUPFAM" id="SSF69304">
    <property type="entry name" value="Tricorn protease N-terminal domain"/>
    <property type="match status" value="1"/>
</dbReference>
<accession>A0A0S7YG78</accession>